<sequence>MRSFALLLLLACGPLLAAEPGARSQVQLNDSFKYFSGNASLNQAAGNGHQQTNVRVISIGDQPATSLRVEQVRGTIALPEGIDAAARIQGAAFSQASGISGINQSAGIGNQNINAFRMAVGVIPESLDDAVLSQSTAITSATLGGATVDGERIVEISDQAFSGSRGVVQLNQSAGVGNRTTNSLSIRVTD</sequence>
<dbReference type="EMBL" id="JAWXXP010000001">
    <property type="protein sequence ID" value="MDX5990877.1"/>
    <property type="molecule type" value="Genomic_DNA"/>
</dbReference>
<reference evidence="3 4" key="1">
    <citation type="submission" date="2016-10" db="EMBL/GenBank/DDBJ databases">
        <authorList>
            <person name="de Groot N.N."/>
        </authorList>
    </citation>
    <scope>NUCLEOTIDE SEQUENCE [LARGE SCALE GENOMIC DNA]</scope>
    <source>
        <strain evidence="3 4">JCM 10630</strain>
    </source>
</reference>
<dbReference type="EMBL" id="FNAE01000003">
    <property type="protein sequence ID" value="SDE65236.1"/>
    <property type="molecule type" value="Genomic_DNA"/>
</dbReference>
<keyword evidence="5" id="KW-1185">Reference proteome</keyword>
<evidence type="ECO:0000313" key="4">
    <source>
        <dbReference type="Proteomes" id="UP000182413"/>
    </source>
</evidence>
<organism evidence="3 4">
    <name type="scientific">Ectopseudomonas alcaliphila</name>
    <dbReference type="NCBI Taxonomy" id="101564"/>
    <lineage>
        <taxon>Bacteria</taxon>
        <taxon>Pseudomonadati</taxon>
        <taxon>Pseudomonadota</taxon>
        <taxon>Gammaproteobacteria</taxon>
        <taxon>Pseudomonadales</taxon>
        <taxon>Pseudomonadaceae</taxon>
        <taxon>Ectopseudomonas</taxon>
    </lineage>
</organism>
<reference evidence="2 5" key="2">
    <citation type="submission" date="2023-11" db="EMBL/GenBank/DDBJ databases">
        <title>MicrobeMod: A computational toolkit for identifying prokaryotic methylation and restriction-modification with nanopore sequencing.</title>
        <authorList>
            <person name="Crits-Christoph A."/>
            <person name="Kang S.C."/>
            <person name="Lee H."/>
            <person name="Ostrov N."/>
        </authorList>
    </citation>
    <scope>NUCLEOTIDE SEQUENCE [LARGE SCALE GENOMIC DNA]</scope>
    <source>
        <strain evidence="2 5">ATCC BAA-571</strain>
    </source>
</reference>
<name>A0A1G7EP52_9GAMM</name>
<dbReference type="OrthoDB" id="7008646at2"/>
<dbReference type="Proteomes" id="UP000182413">
    <property type="component" value="Unassembled WGS sequence"/>
</dbReference>
<dbReference type="AlphaFoldDB" id="A0A1G7EP52"/>
<dbReference type="Proteomes" id="UP001278050">
    <property type="component" value="Unassembled WGS sequence"/>
</dbReference>
<dbReference type="RefSeq" id="WP_074678571.1">
    <property type="nucleotide sequence ID" value="NZ_CBCSET010000001.1"/>
</dbReference>
<evidence type="ECO:0000313" key="3">
    <source>
        <dbReference type="EMBL" id="SDE65236.1"/>
    </source>
</evidence>
<evidence type="ECO:0000313" key="5">
    <source>
        <dbReference type="Proteomes" id="UP001278050"/>
    </source>
</evidence>
<evidence type="ECO:0000313" key="2">
    <source>
        <dbReference type="EMBL" id="MDX5990877.1"/>
    </source>
</evidence>
<feature type="chain" id="PRO_5010357067" evidence="1">
    <location>
        <begin position="18"/>
        <end position="190"/>
    </location>
</feature>
<proteinExistence type="predicted"/>
<feature type="signal peptide" evidence="1">
    <location>
        <begin position="1"/>
        <end position="17"/>
    </location>
</feature>
<keyword evidence="1" id="KW-0732">Signal</keyword>
<protein>
    <submittedName>
        <fullName evidence="2">Adhesin</fullName>
    </submittedName>
</protein>
<accession>A0A1G7EP52</accession>
<gene>
    <name evidence="3" type="ORF">SAMN05216575_103373</name>
    <name evidence="2" type="ORF">SIM71_02270</name>
</gene>
<evidence type="ECO:0000256" key="1">
    <source>
        <dbReference type="SAM" id="SignalP"/>
    </source>
</evidence>